<dbReference type="InterPro" id="IPR011990">
    <property type="entry name" value="TPR-like_helical_dom_sf"/>
</dbReference>
<dbReference type="Gene3D" id="1.25.40.10">
    <property type="entry name" value="Tetratricopeptide repeat domain"/>
    <property type="match status" value="1"/>
</dbReference>
<keyword evidence="2" id="KW-0645">Protease</keyword>
<dbReference type="InterPro" id="IPR001915">
    <property type="entry name" value="Peptidase_M48"/>
</dbReference>
<keyword evidence="4 9" id="KW-0378">Hydrolase</keyword>
<feature type="domain" description="Peptidase M48" evidence="8">
    <location>
        <begin position="103"/>
        <end position="269"/>
    </location>
</feature>
<evidence type="ECO:0000256" key="5">
    <source>
        <dbReference type="ARBA" id="ARBA00022833"/>
    </source>
</evidence>
<keyword evidence="6 9" id="KW-0482">Metalloprotease</keyword>
<dbReference type="Pfam" id="PF01435">
    <property type="entry name" value="Peptidase_M48"/>
    <property type="match status" value="1"/>
</dbReference>
<sequence length="507" mass="55465">MPAPWFSHRCVRTLLSTLCLAGVLASAPASAQVQLPHLGDGAELTISQERELGDSIITSLYRDPDYLDDAPLHAYVMQIWQPLVQAALQRGDLSEELYQRYAWQVLLGRDRTINAFALPGGYLGVHTGLIGAVTSRDELATVLAHELSHVTQRHIARMFAEDKKNMPLLIGSLVLGALAASSSPDAAQALIIGGQAAAVQSQLSFSRDMEREADRVGFNLLAPAGFNPQGAASMFDKLQQASRLNDNGSWPYLRSHPLTSERIADMQSRVPHGSAAPLQTQWEDAMMAARARVLSQPGVDRLRQWQAQPRHSDFAQQPAVQQAAILYAAALASQQLRDNAGALALWRQLDALVPSGEAAARRQSAWLGAELALAAEQPQQALDLVERSQSPKLRPAVLLKSQALLALRRPAPVSDSLQTWVTLHPEDAHAWQLLAQAWQAQNQPLRALRAQAEAQVAIRDFSAAQDRLKAAQDLARRSSGQDHIEASIIDTRLRAVTELLREQSRKQ</sequence>
<gene>
    <name evidence="9" type="ORF">ACFO3A_05055</name>
</gene>
<proteinExistence type="predicted"/>
<dbReference type="SUPFAM" id="SSF48452">
    <property type="entry name" value="TPR-like"/>
    <property type="match status" value="1"/>
</dbReference>
<dbReference type="RefSeq" id="WP_377724550.1">
    <property type="nucleotide sequence ID" value="NZ_JBHSEW010000003.1"/>
</dbReference>
<protein>
    <submittedName>
        <fullName evidence="9">M48 family metalloprotease</fullName>
        <ecNumber evidence="9">3.4.24.-</ecNumber>
    </submittedName>
</protein>
<comment type="cofactor">
    <cofactor evidence="1">
        <name>Zn(2+)</name>
        <dbReference type="ChEBI" id="CHEBI:29105"/>
    </cofactor>
</comment>
<keyword evidence="5" id="KW-0862">Zinc</keyword>
<evidence type="ECO:0000259" key="8">
    <source>
        <dbReference type="Pfam" id="PF01435"/>
    </source>
</evidence>
<dbReference type="Gene3D" id="3.30.2010.10">
    <property type="entry name" value="Metalloproteases ('zincins'), catalytic domain"/>
    <property type="match status" value="1"/>
</dbReference>
<evidence type="ECO:0000256" key="1">
    <source>
        <dbReference type="ARBA" id="ARBA00001947"/>
    </source>
</evidence>
<dbReference type="PANTHER" id="PTHR22726">
    <property type="entry name" value="METALLOENDOPEPTIDASE OMA1"/>
    <property type="match status" value="1"/>
</dbReference>
<feature type="signal peptide" evidence="7">
    <location>
        <begin position="1"/>
        <end position="31"/>
    </location>
</feature>
<comment type="caution">
    <text evidence="9">The sequence shown here is derived from an EMBL/GenBank/DDBJ whole genome shotgun (WGS) entry which is preliminary data.</text>
</comment>
<accession>A0ABV9GU97</accession>
<evidence type="ECO:0000256" key="4">
    <source>
        <dbReference type="ARBA" id="ARBA00022801"/>
    </source>
</evidence>
<keyword evidence="7" id="KW-0732">Signal</keyword>
<organism evidence="9 10">
    <name type="scientific">Comamonas nitrativorans</name>
    <dbReference type="NCBI Taxonomy" id="108437"/>
    <lineage>
        <taxon>Bacteria</taxon>
        <taxon>Pseudomonadati</taxon>
        <taxon>Pseudomonadota</taxon>
        <taxon>Betaproteobacteria</taxon>
        <taxon>Burkholderiales</taxon>
        <taxon>Comamonadaceae</taxon>
        <taxon>Comamonas</taxon>
    </lineage>
</organism>
<evidence type="ECO:0000256" key="2">
    <source>
        <dbReference type="ARBA" id="ARBA00022670"/>
    </source>
</evidence>
<dbReference type="InterPro" id="IPR051156">
    <property type="entry name" value="Mito/Outer_Membr_Metalloprot"/>
</dbReference>
<evidence type="ECO:0000256" key="6">
    <source>
        <dbReference type="ARBA" id="ARBA00023049"/>
    </source>
</evidence>
<evidence type="ECO:0000256" key="7">
    <source>
        <dbReference type="SAM" id="SignalP"/>
    </source>
</evidence>
<feature type="chain" id="PRO_5045298441" evidence="7">
    <location>
        <begin position="32"/>
        <end position="507"/>
    </location>
</feature>
<keyword evidence="10" id="KW-1185">Reference proteome</keyword>
<evidence type="ECO:0000313" key="9">
    <source>
        <dbReference type="EMBL" id="MFC4621577.1"/>
    </source>
</evidence>
<dbReference type="Proteomes" id="UP001595967">
    <property type="component" value="Unassembled WGS sequence"/>
</dbReference>
<name>A0ABV9GU97_9BURK</name>
<dbReference type="EMBL" id="JBHSEW010000003">
    <property type="protein sequence ID" value="MFC4621577.1"/>
    <property type="molecule type" value="Genomic_DNA"/>
</dbReference>
<dbReference type="EC" id="3.4.24.-" evidence="9"/>
<keyword evidence="3" id="KW-0479">Metal-binding</keyword>
<evidence type="ECO:0000256" key="3">
    <source>
        <dbReference type="ARBA" id="ARBA00022723"/>
    </source>
</evidence>
<reference evidence="10" key="1">
    <citation type="journal article" date="2019" name="Int. J. Syst. Evol. Microbiol.">
        <title>The Global Catalogue of Microorganisms (GCM) 10K type strain sequencing project: providing services to taxonomists for standard genome sequencing and annotation.</title>
        <authorList>
            <consortium name="The Broad Institute Genomics Platform"/>
            <consortium name="The Broad Institute Genome Sequencing Center for Infectious Disease"/>
            <person name="Wu L."/>
            <person name="Ma J."/>
        </authorList>
    </citation>
    <scope>NUCLEOTIDE SEQUENCE [LARGE SCALE GENOMIC DNA]</scope>
    <source>
        <strain evidence="10">JCM 11650</strain>
    </source>
</reference>
<dbReference type="PANTHER" id="PTHR22726:SF1">
    <property type="entry name" value="METALLOENDOPEPTIDASE OMA1, MITOCHONDRIAL"/>
    <property type="match status" value="1"/>
</dbReference>
<evidence type="ECO:0000313" key="10">
    <source>
        <dbReference type="Proteomes" id="UP001595967"/>
    </source>
</evidence>
<dbReference type="GO" id="GO:0008237">
    <property type="term" value="F:metallopeptidase activity"/>
    <property type="evidence" value="ECO:0007669"/>
    <property type="project" value="UniProtKB-KW"/>
</dbReference>